<organism evidence="2 3">
    <name type="scientific">Bacillus cereus VD184</name>
    <dbReference type="NCBI Taxonomy" id="1053242"/>
    <lineage>
        <taxon>Bacteria</taxon>
        <taxon>Bacillati</taxon>
        <taxon>Bacillota</taxon>
        <taxon>Bacilli</taxon>
        <taxon>Bacillales</taxon>
        <taxon>Bacillaceae</taxon>
        <taxon>Bacillus</taxon>
        <taxon>Bacillus cereus group</taxon>
    </lineage>
</organism>
<evidence type="ECO:0000259" key="1">
    <source>
        <dbReference type="Pfam" id="PF13439"/>
    </source>
</evidence>
<dbReference type="InterPro" id="IPR050194">
    <property type="entry name" value="Glycosyltransferase_grp1"/>
</dbReference>
<name>A0A9W5VS12_BACCE</name>
<comment type="caution">
    <text evidence="2">The sequence shown here is derived from an EMBL/GenBank/DDBJ whole genome shotgun (WGS) entry which is preliminary data.</text>
</comment>
<dbReference type="AlphaFoldDB" id="A0A9W5VS12"/>
<dbReference type="CDD" id="cd03794">
    <property type="entry name" value="GT4_WbuB-like"/>
    <property type="match status" value="1"/>
</dbReference>
<proteinExistence type="predicted"/>
<dbReference type="SUPFAM" id="SSF53756">
    <property type="entry name" value="UDP-Glycosyltransferase/glycogen phosphorylase"/>
    <property type="match status" value="1"/>
</dbReference>
<reference evidence="2 3" key="1">
    <citation type="submission" date="2012-12" db="EMBL/GenBank/DDBJ databases">
        <title>The Genome Sequence of Bacillus cereus VD184.</title>
        <authorList>
            <consortium name="The Broad Institute Genome Sequencing Platform"/>
            <consortium name="The Broad Institute Genome Sequencing Center for Infectious Disease"/>
            <person name="Feldgarden M."/>
            <person name="Van der Auwera G.A."/>
            <person name="Mahillon J."/>
            <person name="Duprez V."/>
            <person name="Timmery S."/>
            <person name="Mattelet C."/>
            <person name="Dierick K."/>
            <person name="Sun M."/>
            <person name="Yu Z."/>
            <person name="Zhu L."/>
            <person name="Hu X."/>
            <person name="Shank E.B."/>
            <person name="Swiecicka I."/>
            <person name="Hansen B.M."/>
            <person name="Andrup L."/>
            <person name="Walker B."/>
            <person name="Young S.K."/>
            <person name="Zeng Q."/>
            <person name="Gargeya S."/>
            <person name="Fitzgerald M."/>
            <person name="Haas B."/>
            <person name="Abouelleil A."/>
            <person name="Alvarado L."/>
            <person name="Arachchi H.M."/>
            <person name="Berlin A.M."/>
            <person name="Chapman S.B."/>
            <person name="Dewar J."/>
            <person name="Goldberg J."/>
            <person name="Griggs A."/>
            <person name="Gujja S."/>
            <person name="Hansen M."/>
            <person name="Howarth C."/>
            <person name="Imamovic A."/>
            <person name="Larimer J."/>
            <person name="McCowan C."/>
            <person name="Murphy C."/>
            <person name="Neiman D."/>
            <person name="Pearson M."/>
            <person name="Priest M."/>
            <person name="Roberts A."/>
            <person name="Saif S."/>
            <person name="Shea T."/>
            <person name="Sisk P."/>
            <person name="Sykes S."/>
            <person name="Wortman J."/>
            <person name="Nusbaum C."/>
            <person name="Birren B."/>
        </authorList>
    </citation>
    <scope>NUCLEOTIDE SEQUENCE [LARGE SCALE GENOMIC DNA]</scope>
    <source>
        <strain evidence="2 3">VD184</strain>
    </source>
</reference>
<dbReference type="PANTHER" id="PTHR45947:SF3">
    <property type="entry name" value="SULFOQUINOVOSYL TRANSFERASE SQD2"/>
    <property type="match status" value="1"/>
</dbReference>
<dbReference type="RefSeq" id="WP_016122911.1">
    <property type="nucleotide sequence ID" value="NZ_KB976831.1"/>
</dbReference>
<dbReference type="EMBL" id="AHFK01000046">
    <property type="protein sequence ID" value="EOQ11112.1"/>
    <property type="molecule type" value="Genomic_DNA"/>
</dbReference>
<dbReference type="InterPro" id="IPR028098">
    <property type="entry name" value="Glyco_trans_4-like_N"/>
</dbReference>
<evidence type="ECO:0000313" key="3">
    <source>
        <dbReference type="Proteomes" id="UP000014028"/>
    </source>
</evidence>
<protein>
    <recommendedName>
        <fullName evidence="1">Glycosyltransferase subfamily 4-like N-terminal domain-containing protein</fullName>
    </recommendedName>
</protein>
<feature type="domain" description="Glycosyltransferase subfamily 4-like N-terminal" evidence="1">
    <location>
        <begin position="19"/>
        <end position="201"/>
    </location>
</feature>
<gene>
    <name evidence="2" type="ORF">IKC_05711</name>
</gene>
<dbReference type="GO" id="GO:0016758">
    <property type="term" value="F:hexosyltransferase activity"/>
    <property type="evidence" value="ECO:0007669"/>
    <property type="project" value="TreeGrafter"/>
</dbReference>
<dbReference type="Pfam" id="PF13439">
    <property type="entry name" value="Glyco_transf_4"/>
    <property type="match status" value="1"/>
</dbReference>
<dbReference type="Gene3D" id="3.40.50.2000">
    <property type="entry name" value="Glycogen Phosphorylase B"/>
    <property type="match status" value="2"/>
</dbReference>
<dbReference type="PANTHER" id="PTHR45947">
    <property type="entry name" value="SULFOQUINOVOSYL TRANSFERASE SQD2"/>
    <property type="match status" value="1"/>
</dbReference>
<evidence type="ECO:0000313" key="2">
    <source>
        <dbReference type="EMBL" id="EOQ11112.1"/>
    </source>
</evidence>
<accession>A0A9W5VS12</accession>
<dbReference type="Proteomes" id="UP000014028">
    <property type="component" value="Unassembled WGS sequence"/>
</dbReference>
<sequence>MKILVITQYYYPEIGAASKRLTELTQLWNQKGHDVHVYTSLPNYPQKAVYKGYENKKKIVENLEGITVYRNHAAIGGKDSKLNRIKTYLSFMINACKNANHLANDYDVVITSTGPIFSGLIGYYISKRKKIPNILEFRDITFKSLEATGYTNPIVIYLTKKLELFLSRQAKQVVTVTETYRENLVSNGIDFKKISVIPNGYAIKNNDCEIDRHGIENILRTILDEKQKNKKIIGYFGTLGISQGIEHLVDKVRNLNGYSFFIIGEGAKKVHIEKLAIHTDNVFVFDAVTQQQIECLYDKVDFNLIKILNSKAFSGTIPSKLFEIIGNNGIPIYIGPEGDAQKIICTMHSNLYHKEIDSLLKFLEQAPTTEMDFKQIQETGKRILIETYDRQQHAGLYLELMNKIK</sequence>